<keyword evidence="2" id="KW-0805">Transcription regulation</keyword>
<dbReference type="Pfam" id="PF08281">
    <property type="entry name" value="Sigma70_r4_2"/>
    <property type="match status" value="1"/>
</dbReference>
<dbReference type="InterPro" id="IPR007627">
    <property type="entry name" value="RNA_pol_sigma70_r2"/>
</dbReference>
<evidence type="ECO:0000256" key="3">
    <source>
        <dbReference type="ARBA" id="ARBA00023082"/>
    </source>
</evidence>
<dbReference type="EMBL" id="JAVBIK010000001">
    <property type="protein sequence ID" value="MDT7519902.1"/>
    <property type="molecule type" value="Genomic_DNA"/>
</dbReference>
<keyword evidence="3" id="KW-0731">Sigma factor</keyword>
<dbReference type="SUPFAM" id="SSF88659">
    <property type="entry name" value="Sigma3 and sigma4 domains of RNA polymerase sigma factors"/>
    <property type="match status" value="1"/>
</dbReference>
<dbReference type="InterPro" id="IPR014284">
    <property type="entry name" value="RNA_pol_sigma-70_dom"/>
</dbReference>
<evidence type="ECO:0000313" key="8">
    <source>
        <dbReference type="Proteomes" id="UP001321700"/>
    </source>
</evidence>
<evidence type="ECO:0000256" key="4">
    <source>
        <dbReference type="ARBA" id="ARBA00023163"/>
    </source>
</evidence>
<comment type="similarity">
    <text evidence="1">Belongs to the sigma-70 factor family. ECF subfamily.</text>
</comment>
<dbReference type="InterPro" id="IPR013325">
    <property type="entry name" value="RNA_pol_sigma_r2"/>
</dbReference>
<dbReference type="NCBIfam" id="TIGR02937">
    <property type="entry name" value="sigma70-ECF"/>
    <property type="match status" value="1"/>
</dbReference>
<reference evidence="7 8" key="1">
    <citation type="submission" date="2023-08" db="EMBL/GenBank/DDBJ databases">
        <title>Rhodoferax potami sp. nov. and Rhodoferax mekongensis sp. nov., isolated from the Mekong River in Thailand.</title>
        <authorList>
            <person name="Kitikhun S."/>
            <person name="Charoenyingcharoen P."/>
            <person name="Siriarchawattana P."/>
            <person name="Likhitrattanapisal S."/>
            <person name="Nilsakha T."/>
            <person name="Chanpet A."/>
            <person name="Rattanawaree P."/>
            <person name="Ingsriswang S."/>
        </authorList>
    </citation>
    <scope>NUCLEOTIDE SEQUENCE [LARGE SCALE GENOMIC DNA]</scope>
    <source>
        <strain evidence="7 8">TBRC 17660</strain>
    </source>
</reference>
<dbReference type="PANTHER" id="PTHR43133:SF62">
    <property type="entry name" value="RNA POLYMERASE SIGMA FACTOR SIGZ"/>
    <property type="match status" value="1"/>
</dbReference>
<evidence type="ECO:0000313" key="7">
    <source>
        <dbReference type="EMBL" id="MDT7519902.1"/>
    </source>
</evidence>
<dbReference type="Pfam" id="PF04542">
    <property type="entry name" value="Sigma70_r2"/>
    <property type="match status" value="1"/>
</dbReference>
<evidence type="ECO:0000259" key="6">
    <source>
        <dbReference type="Pfam" id="PF08281"/>
    </source>
</evidence>
<protein>
    <submittedName>
        <fullName evidence="7">Sigma-70 family RNA polymerase sigma factor</fullName>
    </submittedName>
</protein>
<dbReference type="CDD" id="cd06171">
    <property type="entry name" value="Sigma70_r4"/>
    <property type="match status" value="1"/>
</dbReference>
<dbReference type="InterPro" id="IPR039425">
    <property type="entry name" value="RNA_pol_sigma-70-like"/>
</dbReference>
<name>A0ABU3KRP6_9BURK</name>
<dbReference type="RefSeq" id="WP_313875550.1">
    <property type="nucleotide sequence ID" value="NZ_JAVBIK010000001.1"/>
</dbReference>
<dbReference type="InterPro" id="IPR036388">
    <property type="entry name" value="WH-like_DNA-bd_sf"/>
</dbReference>
<evidence type="ECO:0000256" key="2">
    <source>
        <dbReference type="ARBA" id="ARBA00023015"/>
    </source>
</evidence>
<dbReference type="InterPro" id="IPR013324">
    <property type="entry name" value="RNA_pol_sigma_r3/r4-like"/>
</dbReference>
<organism evidence="7 8">
    <name type="scientific">Rhodoferax potami</name>
    <dbReference type="NCBI Taxonomy" id="3068338"/>
    <lineage>
        <taxon>Bacteria</taxon>
        <taxon>Pseudomonadati</taxon>
        <taxon>Pseudomonadota</taxon>
        <taxon>Betaproteobacteria</taxon>
        <taxon>Burkholderiales</taxon>
        <taxon>Comamonadaceae</taxon>
        <taxon>Rhodoferax</taxon>
    </lineage>
</organism>
<keyword evidence="4" id="KW-0804">Transcription</keyword>
<comment type="caution">
    <text evidence="7">The sequence shown here is derived from an EMBL/GenBank/DDBJ whole genome shotgun (WGS) entry which is preliminary data.</text>
</comment>
<feature type="domain" description="RNA polymerase sigma-70 region 2" evidence="5">
    <location>
        <begin position="28"/>
        <end position="95"/>
    </location>
</feature>
<evidence type="ECO:0000256" key="1">
    <source>
        <dbReference type="ARBA" id="ARBA00010641"/>
    </source>
</evidence>
<keyword evidence="8" id="KW-1185">Reference proteome</keyword>
<dbReference type="PANTHER" id="PTHR43133">
    <property type="entry name" value="RNA POLYMERASE ECF-TYPE SIGMA FACTO"/>
    <property type="match status" value="1"/>
</dbReference>
<dbReference type="Proteomes" id="UP001321700">
    <property type="component" value="Unassembled WGS sequence"/>
</dbReference>
<sequence length="191" mass="21445">MNADNHDTMLIGLLERIAQQDAQALKALYDECAGKLYGLALRVVTQREFAEDVLQEAFLNIWKSAPGYSASLSPPMAWMGLIVRSRALDFLRRRAAERSHLTQEIDDVLADTLDGEGPTPMDTALASEQAWALNQCLSRLDNKQREVVNLAYIRDMSHSELATQLQLPLGTVKTWIRRGLDQLRACMARFA</sequence>
<dbReference type="InterPro" id="IPR013249">
    <property type="entry name" value="RNA_pol_sigma70_r4_t2"/>
</dbReference>
<gene>
    <name evidence="7" type="ORF">RAE19_14490</name>
</gene>
<proteinExistence type="inferred from homology"/>
<feature type="domain" description="RNA polymerase sigma factor 70 region 4 type 2" evidence="6">
    <location>
        <begin position="132"/>
        <end position="183"/>
    </location>
</feature>
<accession>A0ABU3KRP6</accession>
<dbReference type="Gene3D" id="1.10.10.10">
    <property type="entry name" value="Winged helix-like DNA-binding domain superfamily/Winged helix DNA-binding domain"/>
    <property type="match status" value="1"/>
</dbReference>
<dbReference type="SUPFAM" id="SSF88946">
    <property type="entry name" value="Sigma2 domain of RNA polymerase sigma factors"/>
    <property type="match status" value="1"/>
</dbReference>
<dbReference type="Gene3D" id="1.10.1740.10">
    <property type="match status" value="1"/>
</dbReference>
<evidence type="ECO:0000259" key="5">
    <source>
        <dbReference type="Pfam" id="PF04542"/>
    </source>
</evidence>